<gene>
    <name evidence="2" type="ORF">OEG84_11600</name>
</gene>
<protein>
    <submittedName>
        <fullName evidence="2">Uncharacterized protein</fullName>
    </submittedName>
</protein>
<proteinExistence type="predicted"/>
<evidence type="ECO:0000313" key="3">
    <source>
        <dbReference type="Proteomes" id="UP001073227"/>
    </source>
</evidence>
<evidence type="ECO:0000313" key="2">
    <source>
        <dbReference type="EMBL" id="MCY0148338.1"/>
    </source>
</evidence>
<comment type="caution">
    <text evidence="2">The sequence shown here is derived from an EMBL/GenBank/DDBJ whole genome shotgun (WGS) entry which is preliminary data.</text>
</comment>
<organism evidence="2 3">
    <name type="scientific">Hoeflea algicola</name>
    <dbReference type="NCBI Taxonomy" id="2983763"/>
    <lineage>
        <taxon>Bacteria</taxon>
        <taxon>Pseudomonadati</taxon>
        <taxon>Pseudomonadota</taxon>
        <taxon>Alphaproteobacteria</taxon>
        <taxon>Hyphomicrobiales</taxon>
        <taxon>Rhizobiaceae</taxon>
        <taxon>Hoeflea</taxon>
    </lineage>
</organism>
<name>A0ABT3Z9J7_9HYPH</name>
<sequence length="99" mass="11119">MKHAHITDHALVRWLERAKGLDMEAYRTELKALAQPMASVCSTGAWIDGNWFVMKKGSLITVLDDKPGITSAIVNDRGERPPKPVPIPWQALKRKRSSK</sequence>
<keyword evidence="3" id="KW-1185">Reference proteome</keyword>
<dbReference type="EMBL" id="JAOVZR010000001">
    <property type="protein sequence ID" value="MCY0148338.1"/>
    <property type="molecule type" value="Genomic_DNA"/>
</dbReference>
<dbReference type="Proteomes" id="UP001073227">
    <property type="component" value="Unassembled WGS sequence"/>
</dbReference>
<reference evidence="2" key="1">
    <citation type="submission" date="2022-10" db="EMBL/GenBank/DDBJ databases">
        <title>Hoeflea sp. G2-23, isolated from marine algae.</title>
        <authorList>
            <person name="Kristyanto S."/>
            <person name="Kim J.M."/>
            <person name="Jeon C.O."/>
        </authorList>
    </citation>
    <scope>NUCLEOTIDE SEQUENCE</scope>
    <source>
        <strain evidence="2">G2-23</strain>
    </source>
</reference>
<evidence type="ECO:0000256" key="1">
    <source>
        <dbReference type="SAM" id="MobiDB-lite"/>
    </source>
</evidence>
<dbReference type="RefSeq" id="WP_267656313.1">
    <property type="nucleotide sequence ID" value="NZ_JAOVZR010000001.1"/>
</dbReference>
<feature type="region of interest" description="Disordered" evidence="1">
    <location>
        <begin position="73"/>
        <end position="99"/>
    </location>
</feature>
<accession>A0ABT3Z9J7</accession>